<dbReference type="EMBL" id="PFHR01000106">
    <property type="protein sequence ID" value="PIW97004.1"/>
    <property type="molecule type" value="Genomic_DNA"/>
</dbReference>
<name>A0A2M7IP50_9BACT</name>
<evidence type="ECO:0000313" key="3">
    <source>
        <dbReference type="Proteomes" id="UP000230837"/>
    </source>
</evidence>
<keyword evidence="1" id="KW-0812">Transmembrane</keyword>
<feature type="transmembrane region" description="Helical" evidence="1">
    <location>
        <begin position="6"/>
        <end position="25"/>
    </location>
</feature>
<keyword evidence="1" id="KW-0472">Membrane</keyword>
<proteinExistence type="predicted"/>
<sequence>MKKQDVLTLLITFIVGIIIGVYLFFAGFAPQFLAHNGATDTTYSDFSFSGKVYGGCSRNDACPSFQVLKDGSFSYLPIGASSGISAINGNLSKSLMQEFQTKFTNANLEMASRSIEATTCDSYLDGMDYHYQVTLKTVVYNLDTCGTDFLVTSDMGATLEKLWSYFATLE</sequence>
<evidence type="ECO:0000256" key="1">
    <source>
        <dbReference type="SAM" id="Phobius"/>
    </source>
</evidence>
<organism evidence="2 3">
    <name type="scientific">Candidatus Kaiserbacteria bacterium CG_4_8_14_3_um_filter_38_9</name>
    <dbReference type="NCBI Taxonomy" id="1974599"/>
    <lineage>
        <taxon>Bacteria</taxon>
        <taxon>Candidatus Kaiseribacteriota</taxon>
    </lineage>
</organism>
<gene>
    <name evidence="2" type="ORF">COZ82_01940</name>
</gene>
<dbReference type="AlphaFoldDB" id="A0A2M7IP50"/>
<dbReference type="Proteomes" id="UP000230837">
    <property type="component" value="Unassembled WGS sequence"/>
</dbReference>
<protein>
    <submittedName>
        <fullName evidence="2">Uncharacterized protein</fullName>
    </submittedName>
</protein>
<accession>A0A2M7IP50</accession>
<keyword evidence="1" id="KW-1133">Transmembrane helix</keyword>
<comment type="caution">
    <text evidence="2">The sequence shown here is derived from an EMBL/GenBank/DDBJ whole genome shotgun (WGS) entry which is preliminary data.</text>
</comment>
<evidence type="ECO:0000313" key="2">
    <source>
        <dbReference type="EMBL" id="PIW97004.1"/>
    </source>
</evidence>
<reference evidence="3" key="1">
    <citation type="submission" date="2017-09" db="EMBL/GenBank/DDBJ databases">
        <title>Depth-based differentiation of microbial function through sediment-hosted aquifers and enrichment of novel symbionts in the deep terrestrial subsurface.</title>
        <authorList>
            <person name="Probst A.J."/>
            <person name="Ladd B."/>
            <person name="Jarett J.K."/>
            <person name="Geller-Mcgrath D.E."/>
            <person name="Sieber C.M.K."/>
            <person name="Emerson J.B."/>
            <person name="Anantharaman K."/>
            <person name="Thomas B.C."/>
            <person name="Malmstrom R."/>
            <person name="Stieglmeier M."/>
            <person name="Klingl A."/>
            <person name="Woyke T."/>
            <person name="Ryan C.M."/>
            <person name="Banfield J.F."/>
        </authorList>
    </citation>
    <scope>NUCLEOTIDE SEQUENCE [LARGE SCALE GENOMIC DNA]</scope>
</reference>